<dbReference type="AlphaFoldDB" id="I3YBF1"/>
<proteinExistence type="predicted"/>
<name>I3YBF1_THIV6</name>
<dbReference type="HOGENOM" id="CLU_179403_0_0_6"/>
<evidence type="ECO:0000313" key="2">
    <source>
        <dbReference type="Proteomes" id="UP000006062"/>
    </source>
</evidence>
<sequence length="78" mass="8633">MDASARRRGTSEQVVVSVSAKTAIRRRMSLDLCQRQAVKVAMDASARRRGTSEQVVVSVSAKTAIQWRMPWISASAKR</sequence>
<accession>I3YBF1</accession>
<dbReference type="Proteomes" id="UP000006062">
    <property type="component" value="Chromosome"/>
</dbReference>
<dbReference type="EMBL" id="CP003154">
    <property type="protein sequence ID" value="AFL74319.1"/>
    <property type="molecule type" value="Genomic_DNA"/>
</dbReference>
<protein>
    <submittedName>
        <fullName evidence="1">Uncharacterized protein</fullName>
    </submittedName>
</protein>
<organism evidence="1 2">
    <name type="scientific">Thiocystis violascens (strain ATCC 17096 / DSM 198 / 6111)</name>
    <name type="common">Chromatium violascens</name>
    <dbReference type="NCBI Taxonomy" id="765911"/>
    <lineage>
        <taxon>Bacteria</taxon>
        <taxon>Pseudomonadati</taxon>
        <taxon>Pseudomonadota</taxon>
        <taxon>Gammaproteobacteria</taxon>
        <taxon>Chromatiales</taxon>
        <taxon>Chromatiaceae</taxon>
        <taxon>Thiocystis</taxon>
    </lineage>
</organism>
<gene>
    <name evidence="1" type="ordered locus">Thivi_2374</name>
</gene>
<keyword evidence="2" id="KW-1185">Reference proteome</keyword>
<evidence type="ECO:0000313" key="1">
    <source>
        <dbReference type="EMBL" id="AFL74319.1"/>
    </source>
</evidence>
<dbReference type="KEGG" id="tvi:Thivi_2374"/>
<reference evidence="1 2" key="1">
    <citation type="submission" date="2012-06" db="EMBL/GenBank/DDBJ databases">
        <title>Complete sequence of Thiocystis violascens DSM 198.</title>
        <authorList>
            <consortium name="US DOE Joint Genome Institute"/>
            <person name="Lucas S."/>
            <person name="Han J."/>
            <person name="Lapidus A."/>
            <person name="Cheng J.-F."/>
            <person name="Goodwin L."/>
            <person name="Pitluck S."/>
            <person name="Peters L."/>
            <person name="Ovchinnikova G."/>
            <person name="Teshima H."/>
            <person name="Detter J.C."/>
            <person name="Han C."/>
            <person name="Tapia R."/>
            <person name="Land M."/>
            <person name="Hauser L."/>
            <person name="Kyrpides N."/>
            <person name="Ivanova N."/>
            <person name="Pagani I."/>
            <person name="Vogl K."/>
            <person name="Liu Z."/>
            <person name="Frigaard N.-U."/>
            <person name="Bryant D."/>
            <person name="Woyke T."/>
        </authorList>
    </citation>
    <scope>NUCLEOTIDE SEQUENCE [LARGE SCALE GENOMIC DNA]</scope>
    <source>
        <strain evidence="2">ATCC 17096 / DSM 198 / 6111</strain>
    </source>
</reference>